<protein>
    <submittedName>
        <fullName evidence="2">Uncharacterized protein</fullName>
    </submittedName>
</protein>
<reference evidence="3" key="1">
    <citation type="journal article" date="2023" name="Commun. Biol.">
        <title>Genome analysis of Parmales, the sister group of diatoms, reveals the evolutionary specialization of diatoms from phago-mixotrophs to photoautotrophs.</title>
        <authorList>
            <person name="Ban H."/>
            <person name="Sato S."/>
            <person name="Yoshikawa S."/>
            <person name="Yamada K."/>
            <person name="Nakamura Y."/>
            <person name="Ichinomiya M."/>
            <person name="Sato N."/>
            <person name="Blanc-Mathieu R."/>
            <person name="Endo H."/>
            <person name="Kuwata A."/>
            <person name="Ogata H."/>
        </authorList>
    </citation>
    <scope>NUCLEOTIDE SEQUENCE [LARGE SCALE GENOMIC DNA]</scope>
</reference>
<feature type="region of interest" description="Disordered" evidence="1">
    <location>
        <begin position="1"/>
        <end position="276"/>
    </location>
</feature>
<evidence type="ECO:0000256" key="1">
    <source>
        <dbReference type="SAM" id="MobiDB-lite"/>
    </source>
</evidence>
<accession>A0A9W7L6T4</accession>
<proteinExistence type="predicted"/>
<sequence length="381" mass="41151">MKHTTITKSKQGEGKVEVRKGGDVGRVGNDDGRDKTKGGKVENKMDGEGIKGGGKGGNTEQSRIMGGGNRTSPVGNVKLNNAVGSTVTGSGSSGTGNSSFLKPSSKPSRVMSNISSTASAPSALGASFKRGTTSKKRKGMMMMDMTEVKQKVTGMVTKEETATNLKKIEDEVRREKKKRKREDKAVEENERKRKREEERRNRKEEKDKVAKAGKKAEREGMGGEGGGKAKDSNKVGGGGEGGDTMAGSEKREHSEEGEKTQEAQEEGGAGQLANVKIPPIDFNATVVNSPSPKDGVAKEYWELLARANCLKEHDRGVLEMFFKGVGEGKGREGGIQRFKISECFRVVEGADGEKEKESDYVELDWGTGQYKLLRKTKRIKG</sequence>
<name>A0A9W7L6T4_9STRA</name>
<feature type="compositionally biased region" description="Gly residues" evidence="1">
    <location>
        <begin position="235"/>
        <end position="244"/>
    </location>
</feature>
<comment type="caution">
    <text evidence="2">The sequence shown here is derived from an EMBL/GenBank/DDBJ whole genome shotgun (WGS) entry which is preliminary data.</text>
</comment>
<dbReference type="EMBL" id="BRYA01000837">
    <property type="protein sequence ID" value="GMI33931.1"/>
    <property type="molecule type" value="Genomic_DNA"/>
</dbReference>
<feature type="compositionally biased region" description="Basic and acidic residues" evidence="1">
    <location>
        <begin position="248"/>
        <end position="262"/>
    </location>
</feature>
<keyword evidence="3" id="KW-1185">Reference proteome</keyword>
<evidence type="ECO:0000313" key="2">
    <source>
        <dbReference type="EMBL" id="GMI33931.1"/>
    </source>
</evidence>
<gene>
    <name evidence="2" type="ORF">TrCOL_g5256</name>
</gene>
<organism evidence="2 3">
    <name type="scientific">Triparma columacea</name>
    <dbReference type="NCBI Taxonomy" id="722753"/>
    <lineage>
        <taxon>Eukaryota</taxon>
        <taxon>Sar</taxon>
        <taxon>Stramenopiles</taxon>
        <taxon>Ochrophyta</taxon>
        <taxon>Bolidophyceae</taxon>
        <taxon>Parmales</taxon>
        <taxon>Triparmaceae</taxon>
        <taxon>Triparma</taxon>
    </lineage>
</organism>
<feature type="compositionally biased region" description="Basic and acidic residues" evidence="1">
    <location>
        <begin position="157"/>
        <end position="174"/>
    </location>
</feature>
<evidence type="ECO:0000313" key="3">
    <source>
        <dbReference type="Proteomes" id="UP001165065"/>
    </source>
</evidence>
<feature type="compositionally biased region" description="Basic and acidic residues" evidence="1">
    <location>
        <begin position="10"/>
        <end position="49"/>
    </location>
</feature>
<feature type="compositionally biased region" description="Polar residues" evidence="1">
    <location>
        <begin position="100"/>
        <end position="120"/>
    </location>
</feature>
<feature type="compositionally biased region" description="Low complexity" evidence="1">
    <location>
        <begin position="83"/>
        <end position="99"/>
    </location>
</feature>
<dbReference type="AlphaFoldDB" id="A0A9W7L6T4"/>
<feature type="compositionally biased region" description="Basic and acidic residues" evidence="1">
    <location>
        <begin position="182"/>
        <end position="233"/>
    </location>
</feature>
<dbReference type="Proteomes" id="UP001165065">
    <property type="component" value="Unassembled WGS sequence"/>
</dbReference>